<dbReference type="PROSITE" id="PS50909">
    <property type="entry name" value="GAT"/>
    <property type="match status" value="1"/>
</dbReference>
<evidence type="ECO:0000259" key="3">
    <source>
        <dbReference type="PROSITE" id="PS50909"/>
    </source>
</evidence>
<evidence type="ECO:0000256" key="1">
    <source>
        <dbReference type="SAM" id="MobiDB-lite"/>
    </source>
</evidence>
<dbReference type="GO" id="GO:0043130">
    <property type="term" value="F:ubiquitin binding"/>
    <property type="evidence" value="ECO:0007669"/>
    <property type="project" value="InterPro"/>
</dbReference>
<evidence type="ECO:0000259" key="2">
    <source>
        <dbReference type="PROSITE" id="PS50179"/>
    </source>
</evidence>
<dbReference type="Proteomes" id="UP000683417">
    <property type="component" value="Unassembled WGS sequence"/>
</dbReference>
<accession>A0A9W4GFD1</accession>
<name>A0A9W4GFD1_BLUGR</name>
<organism evidence="4 5">
    <name type="scientific">Blumeria graminis f. sp. triticale</name>
    <dbReference type="NCBI Taxonomy" id="1689686"/>
    <lineage>
        <taxon>Eukaryota</taxon>
        <taxon>Fungi</taxon>
        <taxon>Dikarya</taxon>
        <taxon>Ascomycota</taxon>
        <taxon>Pezizomycotina</taxon>
        <taxon>Leotiomycetes</taxon>
        <taxon>Erysiphales</taxon>
        <taxon>Erysiphaceae</taxon>
        <taxon>Blumeria</taxon>
    </lineage>
</organism>
<feature type="region of interest" description="Disordered" evidence="1">
    <location>
        <begin position="308"/>
        <end position="334"/>
    </location>
</feature>
<dbReference type="Pfam" id="PF03127">
    <property type="entry name" value="GAT"/>
    <property type="match status" value="1"/>
</dbReference>
<dbReference type="CDD" id="cd21383">
    <property type="entry name" value="GAT_GGA_Tom1-like"/>
    <property type="match status" value="1"/>
</dbReference>
<proteinExistence type="predicted"/>
<dbReference type="InterPro" id="IPR002014">
    <property type="entry name" value="VHS_dom"/>
</dbReference>
<comment type="caution">
    <text evidence="4">The sequence shown here is derived from an EMBL/GenBank/DDBJ whole genome shotgun (WGS) entry which is preliminary data.</text>
</comment>
<feature type="domain" description="GAT" evidence="3">
    <location>
        <begin position="209"/>
        <end position="298"/>
    </location>
</feature>
<reference evidence="4" key="1">
    <citation type="submission" date="2020-10" db="EMBL/GenBank/DDBJ databases">
        <authorList>
            <person name="Muller C M."/>
        </authorList>
    </citation>
    <scope>NUCLEOTIDE SEQUENCE</scope>
    <source>
        <strain evidence="4">THUN-12</strain>
    </source>
</reference>
<feature type="domain" description="VHS" evidence="2">
    <location>
        <begin position="48"/>
        <end position="167"/>
    </location>
</feature>
<feature type="region of interest" description="Disordered" evidence="1">
    <location>
        <begin position="348"/>
        <end position="409"/>
    </location>
</feature>
<dbReference type="AlphaFoldDB" id="A0A9W4GFD1"/>
<gene>
    <name evidence="4" type="ORF">BGTH12_LOCUS4810</name>
</gene>
<feature type="compositionally biased region" description="Low complexity" evidence="1">
    <location>
        <begin position="318"/>
        <end position="328"/>
    </location>
</feature>
<feature type="compositionally biased region" description="Basic and acidic residues" evidence="1">
    <location>
        <begin position="358"/>
        <end position="384"/>
    </location>
</feature>
<dbReference type="PROSITE" id="PS50179">
    <property type="entry name" value="VHS"/>
    <property type="match status" value="1"/>
</dbReference>
<evidence type="ECO:0000313" key="5">
    <source>
        <dbReference type="Proteomes" id="UP000683417"/>
    </source>
</evidence>
<sequence>MRAMKAINMNRVMDSLKRKTTSTSNPVDQGEDTPEAIALHNIILFCESSGPDGVGDEFLYLPNIVDACESSPLAAKEAAHLIRKFLTRDYSNKPHFQFSSIMLIRILVDNPGHTFTRNIDAKFVQTLKILLRTTSDPNVVHILSETLNKFEREKTDDENLELLLEMWKKEQGKLIRRQVPSKESNIPFIPGYSSKQDSFPRNYHDTGLPPVQELSARIEEARTSATLLTQVVRTVSSAEILSDELARELAAGCQSASRSIQAFIAAVNPAPDNATMETLIEVNELLSKSLSLYQRGILNARKYQEIRPFTPTGHETTSKGSLKSGSSTPENPFADVNEEKKKHYEEILPSGSGFNIEKPGDISGHHISPEKRYNSYGQKDDHSMMNDNLLDETKDHASNQTPKRPVYRY</sequence>
<dbReference type="InterPro" id="IPR004152">
    <property type="entry name" value="GAT_dom"/>
</dbReference>
<dbReference type="GO" id="GO:0035091">
    <property type="term" value="F:phosphatidylinositol binding"/>
    <property type="evidence" value="ECO:0007669"/>
    <property type="project" value="InterPro"/>
</dbReference>
<dbReference type="EMBL" id="CAJHIT010000007">
    <property type="protein sequence ID" value="CAD6503452.1"/>
    <property type="molecule type" value="Genomic_DNA"/>
</dbReference>
<evidence type="ECO:0000313" key="4">
    <source>
        <dbReference type="EMBL" id="CAD6503452.1"/>
    </source>
</evidence>
<protein>
    <submittedName>
        <fullName evidence="4">BgTH12-03116</fullName>
    </submittedName>
</protein>